<comment type="caution">
    <text evidence="2">The sequence shown here is derived from an EMBL/GenBank/DDBJ whole genome shotgun (WGS) entry which is preliminary data.</text>
</comment>
<evidence type="ECO:0000313" key="2">
    <source>
        <dbReference type="EMBL" id="CAL8134107.1"/>
    </source>
</evidence>
<name>A0ABP1RRN8_9HEXA</name>
<keyword evidence="3" id="KW-1185">Reference proteome</keyword>
<protein>
    <submittedName>
        <fullName evidence="2">Uncharacterized protein</fullName>
    </submittedName>
</protein>
<feature type="compositionally biased region" description="Basic and acidic residues" evidence="1">
    <location>
        <begin position="123"/>
        <end position="136"/>
    </location>
</feature>
<reference evidence="2 3" key="1">
    <citation type="submission" date="2024-08" db="EMBL/GenBank/DDBJ databases">
        <authorList>
            <person name="Cucini C."/>
            <person name="Frati F."/>
        </authorList>
    </citation>
    <scope>NUCLEOTIDE SEQUENCE [LARGE SCALE GENOMIC DNA]</scope>
</reference>
<feature type="region of interest" description="Disordered" evidence="1">
    <location>
        <begin position="110"/>
        <end position="136"/>
    </location>
</feature>
<dbReference type="Proteomes" id="UP001642540">
    <property type="component" value="Unassembled WGS sequence"/>
</dbReference>
<dbReference type="EMBL" id="CAXLJM020000103">
    <property type="protein sequence ID" value="CAL8134107.1"/>
    <property type="molecule type" value="Genomic_DNA"/>
</dbReference>
<feature type="region of interest" description="Disordered" evidence="1">
    <location>
        <begin position="207"/>
        <end position="242"/>
    </location>
</feature>
<evidence type="ECO:0000256" key="1">
    <source>
        <dbReference type="SAM" id="MobiDB-lite"/>
    </source>
</evidence>
<organism evidence="2 3">
    <name type="scientific">Orchesella dallaii</name>
    <dbReference type="NCBI Taxonomy" id="48710"/>
    <lineage>
        <taxon>Eukaryota</taxon>
        <taxon>Metazoa</taxon>
        <taxon>Ecdysozoa</taxon>
        <taxon>Arthropoda</taxon>
        <taxon>Hexapoda</taxon>
        <taxon>Collembola</taxon>
        <taxon>Entomobryomorpha</taxon>
        <taxon>Entomobryoidea</taxon>
        <taxon>Orchesellidae</taxon>
        <taxon>Orchesellinae</taxon>
        <taxon>Orchesella</taxon>
    </lineage>
</organism>
<proteinExistence type="predicted"/>
<gene>
    <name evidence="2" type="ORF">ODALV1_LOCUS25369</name>
</gene>
<accession>A0ABP1RRN8</accession>
<evidence type="ECO:0000313" key="3">
    <source>
        <dbReference type="Proteomes" id="UP001642540"/>
    </source>
</evidence>
<sequence>MTKVNDQYFTGTTVRKKGQLKHIWNQLSFLFLLAAVECGAFQWWQEHNEGEILGRLWANRPPTPPQLHPNADIRINNHPVQGRNILFTATFPSLLPVEFTPMDIFRDDNDDDTSFKVPNNQDTQKDTVTHQDPQSRRKELVLKAFGSLSLRAAVELPLHSTWKTRKDYHFKKTRDTDLMVRRRGKPRSTMTVFVQFEANVQLKTSSNTISNFDDPLDEVQSNGESGTTEKDNTESANDILRTPQLLKQSSGERSRKLKRAGWDGEYAKARRLRSLSPRSSRKAQIKSKLCCTILNFLQTLMIRRCSFEVGSKFLE</sequence>